<dbReference type="EMBL" id="JBJQOH010000002">
    <property type="protein sequence ID" value="KAL3696088.1"/>
    <property type="molecule type" value="Genomic_DNA"/>
</dbReference>
<name>A0ABD3HXB4_9MARC</name>
<evidence type="ECO:0000313" key="1">
    <source>
        <dbReference type="EMBL" id="KAL3696088.1"/>
    </source>
</evidence>
<reference evidence="1 2" key="1">
    <citation type="submission" date="2024-09" db="EMBL/GenBank/DDBJ databases">
        <title>Chromosome-scale assembly of Riccia sorocarpa.</title>
        <authorList>
            <person name="Paukszto L."/>
        </authorList>
    </citation>
    <scope>NUCLEOTIDE SEQUENCE [LARGE SCALE GENOMIC DNA]</scope>
    <source>
        <strain evidence="1">LP-2024</strain>
        <tissue evidence="1">Aerial parts of the thallus</tissue>
    </source>
</reference>
<dbReference type="PANTHER" id="PTHR33116">
    <property type="entry name" value="REVERSE TRANSCRIPTASE ZINC-BINDING DOMAIN-CONTAINING PROTEIN-RELATED-RELATED"/>
    <property type="match status" value="1"/>
</dbReference>
<dbReference type="Proteomes" id="UP001633002">
    <property type="component" value="Unassembled WGS sequence"/>
</dbReference>
<accession>A0ABD3HXB4</accession>
<gene>
    <name evidence="1" type="ORF">R1sor_010164</name>
</gene>
<protein>
    <recommendedName>
        <fullName evidence="3">Reverse transcriptase domain-containing protein</fullName>
    </recommendedName>
</protein>
<sequence>MKNPEVLQKIRREWENHPVWARDARKKWYLALGRVRKILKECRDKQNQEVPEAAEIRRRLEEARLAVQDCPSTDNRKEFEIALVATYESLTEIRIGTGELVTDEDAISKLVEETYTELYTADLDTVQAETGRREALQLIDKKLTVEQNTKLGASPSEECIEEIRRSVPKDKAPGIDGVTAEVLVAGWSFMKNDCIAMEEKTGRIKGVNYGGETTLLHQIYADDTEINITMDETQFDQLTSVLQMYKDMSGAKLNLSKSLIMPLKPGRPPSWVYNTGCEVAAGSESFIYLGVSTSSPVSEKEITEGIIKKIRKRLSHWSNRLLSWPARTLLLRKVLAATPLYQLLSVGMDRKGIDAVERLCRQFLWGWADESSPKAAVIAWERIAQSAKDDG</sequence>
<proteinExistence type="predicted"/>
<evidence type="ECO:0000313" key="2">
    <source>
        <dbReference type="Proteomes" id="UP001633002"/>
    </source>
</evidence>
<comment type="caution">
    <text evidence="1">The sequence shown here is derived from an EMBL/GenBank/DDBJ whole genome shotgun (WGS) entry which is preliminary data.</text>
</comment>
<dbReference type="PANTHER" id="PTHR33116:SF86">
    <property type="entry name" value="REVERSE TRANSCRIPTASE DOMAIN-CONTAINING PROTEIN"/>
    <property type="match status" value="1"/>
</dbReference>
<organism evidence="1 2">
    <name type="scientific">Riccia sorocarpa</name>
    <dbReference type="NCBI Taxonomy" id="122646"/>
    <lineage>
        <taxon>Eukaryota</taxon>
        <taxon>Viridiplantae</taxon>
        <taxon>Streptophyta</taxon>
        <taxon>Embryophyta</taxon>
        <taxon>Marchantiophyta</taxon>
        <taxon>Marchantiopsida</taxon>
        <taxon>Marchantiidae</taxon>
        <taxon>Marchantiales</taxon>
        <taxon>Ricciaceae</taxon>
        <taxon>Riccia</taxon>
    </lineage>
</organism>
<keyword evidence="2" id="KW-1185">Reference proteome</keyword>
<evidence type="ECO:0008006" key="3">
    <source>
        <dbReference type="Google" id="ProtNLM"/>
    </source>
</evidence>
<dbReference type="AlphaFoldDB" id="A0ABD3HXB4"/>